<keyword evidence="9 12" id="KW-0472">Membrane</keyword>
<dbReference type="Proteomes" id="UP001352223">
    <property type="component" value="Unassembled WGS sequence"/>
</dbReference>
<evidence type="ECO:0000256" key="12">
    <source>
        <dbReference type="SAM" id="Phobius"/>
    </source>
</evidence>
<accession>A0ABU6CD52</accession>
<dbReference type="SUPFAM" id="SSF52743">
    <property type="entry name" value="Subtilisin-like"/>
    <property type="match status" value="1"/>
</dbReference>
<keyword evidence="16" id="KW-1185">Reference proteome</keyword>
<dbReference type="PROSITE" id="PS51892">
    <property type="entry name" value="SUBTILASE"/>
    <property type="match status" value="1"/>
</dbReference>
<dbReference type="InterPro" id="IPR036852">
    <property type="entry name" value="Peptidase_S8/S53_dom_sf"/>
</dbReference>
<dbReference type="GO" id="GO:0006508">
    <property type="term" value="P:proteolysis"/>
    <property type="evidence" value="ECO:0007669"/>
    <property type="project" value="UniProtKB-KW"/>
</dbReference>
<keyword evidence="13" id="KW-0732">Signal</keyword>
<evidence type="ECO:0000313" key="15">
    <source>
        <dbReference type="EMBL" id="MEB3962649.1"/>
    </source>
</evidence>
<dbReference type="PRINTS" id="PR00723">
    <property type="entry name" value="SUBTILISIN"/>
</dbReference>
<sequence>MGSRTKQIRGLRLASAVAGVVLAGVTVTPASAETVRAEQWYLDAMHAEQMWKTSTGKGVTVAVLDSGVDPDLADLRGQVLPGKDYSQHPGDAQSDYAGHGTRMAALIAATGAKGSEEGSYGLAPGAKILPVRVPDFIEESRKDGNPDDYPTYISKAIRYAADSDAQVINISLGGEEHSKKLDDAVAYALSKNKLVFAAVGNTGSGTNRAEYPAATPGVVGVGAIGENLKVTGESQRGPQVDLVAPGADMVAACKGGSEVCDSHGTSDATALASASAALIWSKHPDWTNNQVLRVLLNTASGPVSGKKRTDEIGYGAVRPRIALTAPGSPGPANEYPLPDYKAGGSAAAPGDTGAATDPSTDTSPAPTSASDNTSNTLPWILAGLGVLVLAGATGGALAARNRRRPATPTAPVPTAPQHGWAPPPQHGWAQPPQPGQQPGQQPGGGHGSPWPPHQNTNQTGSQ</sequence>
<dbReference type="Pfam" id="PF00082">
    <property type="entry name" value="Peptidase_S8"/>
    <property type="match status" value="1"/>
</dbReference>
<dbReference type="InterPro" id="IPR023834">
    <property type="entry name" value="T7SS_pept_S8A_mycosin"/>
</dbReference>
<feature type="active site" description="Charge relay system" evidence="10">
    <location>
        <position position="99"/>
    </location>
</feature>
<keyword evidence="5 12" id="KW-0812">Transmembrane</keyword>
<feature type="compositionally biased region" description="Pro residues" evidence="11">
    <location>
        <begin position="421"/>
        <end position="435"/>
    </location>
</feature>
<dbReference type="InterPro" id="IPR000209">
    <property type="entry name" value="Peptidase_S8/S53_dom"/>
</dbReference>
<feature type="active site" description="Charge relay system" evidence="10">
    <location>
        <position position="266"/>
    </location>
</feature>
<keyword evidence="6 10" id="KW-0378">Hydrolase</keyword>
<dbReference type="InterPro" id="IPR015500">
    <property type="entry name" value="Peptidase_S8_subtilisin-rel"/>
</dbReference>
<dbReference type="PANTHER" id="PTHR43806">
    <property type="entry name" value="PEPTIDASE S8"/>
    <property type="match status" value="1"/>
</dbReference>
<dbReference type="InterPro" id="IPR023827">
    <property type="entry name" value="Peptidase_S8_Asp-AS"/>
</dbReference>
<dbReference type="PANTHER" id="PTHR43806:SF11">
    <property type="entry name" value="CEREVISIN-RELATED"/>
    <property type="match status" value="1"/>
</dbReference>
<feature type="chain" id="PRO_5047534744" evidence="13">
    <location>
        <begin position="33"/>
        <end position="462"/>
    </location>
</feature>
<organism evidence="15 16">
    <name type="scientific">Streptomyces kunmingensis</name>
    <dbReference type="NCBI Taxonomy" id="68225"/>
    <lineage>
        <taxon>Bacteria</taxon>
        <taxon>Bacillati</taxon>
        <taxon>Actinomycetota</taxon>
        <taxon>Actinomycetes</taxon>
        <taxon>Kitasatosporales</taxon>
        <taxon>Streptomycetaceae</taxon>
        <taxon>Streptomyces</taxon>
    </lineage>
</organism>
<evidence type="ECO:0000256" key="4">
    <source>
        <dbReference type="ARBA" id="ARBA00022670"/>
    </source>
</evidence>
<keyword evidence="4 10" id="KW-0645">Protease</keyword>
<evidence type="ECO:0000259" key="14">
    <source>
        <dbReference type="Pfam" id="PF00082"/>
    </source>
</evidence>
<comment type="caution">
    <text evidence="15">The sequence shown here is derived from an EMBL/GenBank/DDBJ whole genome shotgun (WGS) entry which is preliminary data.</text>
</comment>
<dbReference type="InterPro" id="IPR050131">
    <property type="entry name" value="Peptidase_S8_subtilisin-like"/>
</dbReference>
<feature type="active site" description="Charge relay system" evidence="10">
    <location>
        <position position="65"/>
    </location>
</feature>
<dbReference type="EMBL" id="JAOZYB010000166">
    <property type="protein sequence ID" value="MEB3962649.1"/>
    <property type="molecule type" value="Genomic_DNA"/>
</dbReference>
<evidence type="ECO:0000256" key="9">
    <source>
        <dbReference type="ARBA" id="ARBA00023136"/>
    </source>
</evidence>
<reference evidence="15 16" key="1">
    <citation type="submission" date="2022-10" db="EMBL/GenBank/DDBJ databases">
        <authorList>
            <person name="Xie J."/>
            <person name="Shen N."/>
        </authorList>
    </citation>
    <scope>NUCLEOTIDE SEQUENCE [LARGE SCALE GENOMIC DNA]</scope>
    <source>
        <strain evidence="15 16">DSM 41681</strain>
    </source>
</reference>
<comment type="subcellular location">
    <subcellularLocation>
        <location evidence="1">Cell membrane</location>
        <topology evidence="1">Single-pass membrane protein</topology>
    </subcellularLocation>
</comment>
<feature type="region of interest" description="Disordered" evidence="11">
    <location>
        <begin position="321"/>
        <end position="373"/>
    </location>
</feature>
<keyword evidence="8 12" id="KW-1133">Transmembrane helix</keyword>
<feature type="compositionally biased region" description="Low complexity" evidence="11">
    <location>
        <begin position="342"/>
        <end position="371"/>
    </location>
</feature>
<evidence type="ECO:0000256" key="5">
    <source>
        <dbReference type="ARBA" id="ARBA00022692"/>
    </source>
</evidence>
<dbReference type="RefSeq" id="WP_324770222.1">
    <property type="nucleotide sequence ID" value="NZ_BAAATS010000065.1"/>
</dbReference>
<evidence type="ECO:0000313" key="16">
    <source>
        <dbReference type="Proteomes" id="UP001352223"/>
    </source>
</evidence>
<gene>
    <name evidence="15" type="primary">mycP</name>
    <name evidence="15" type="ORF">OKJ48_20680</name>
</gene>
<feature type="domain" description="Peptidase S8/S53" evidence="14">
    <location>
        <begin position="56"/>
        <end position="315"/>
    </location>
</feature>
<evidence type="ECO:0000256" key="13">
    <source>
        <dbReference type="SAM" id="SignalP"/>
    </source>
</evidence>
<comment type="similarity">
    <text evidence="2 10">Belongs to the peptidase S8 family.</text>
</comment>
<dbReference type="PROSITE" id="PS00136">
    <property type="entry name" value="SUBTILASE_ASP"/>
    <property type="match status" value="1"/>
</dbReference>
<evidence type="ECO:0000256" key="3">
    <source>
        <dbReference type="ARBA" id="ARBA00022475"/>
    </source>
</evidence>
<protein>
    <submittedName>
        <fullName evidence="15">Type VII secretion-associated serine protease mycosin</fullName>
    </submittedName>
</protein>
<evidence type="ECO:0000256" key="10">
    <source>
        <dbReference type="PROSITE-ProRule" id="PRU01240"/>
    </source>
</evidence>
<evidence type="ECO:0000256" key="1">
    <source>
        <dbReference type="ARBA" id="ARBA00004162"/>
    </source>
</evidence>
<dbReference type="GO" id="GO:0008233">
    <property type="term" value="F:peptidase activity"/>
    <property type="evidence" value="ECO:0007669"/>
    <property type="project" value="UniProtKB-KW"/>
</dbReference>
<evidence type="ECO:0000256" key="7">
    <source>
        <dbReference type="ARBA" id="ARBA00022825"/>
    </source>
</evidence>
<dbReference type="Gene3D" id="3.40.50.200">
    <property type="entry name" value="Peptidase S8/S53 domain"/>
    <property type="match status" value="1"/>
</dbReference>
<name>A0ABU6CD52_9ACTN</name>
<dbReference type="NCBIfam" id="TIGR03921">
    <property type="entry name" value="T7SS_mycosin"/>
    <property type="match status" value="1"/>
</dbReference>
<proteinExistence type="inferred from homology"/>
<feature type="region of interest" description="Disordered" evidence="11">
    <location>
        <begin position="399"/>
        <end position="462"/>
    </location>
</feature>
<feature type="transmembrane region" description="Helical" evidence="12">
    <location>
        <begin position="377"/>
        <end position="399"/>
    </location>
</feature>
<keyword evidence="7 10" id="KW-0720">Serine protease</keyword>
<evidence type="ECO:0000256" key="11">
    <source>
        <dbReference type="SAM" id="MobiDB-lite"/>
    </source>
</evidence>
<keyword evidence="3" id="KW-1003">Cell membrane</keyword>
<evidence type="ECO:0000256" key="8">
    <source>
        <dbReference type="ARBA" id="ARBA00022989"/>
    </source>
</evidence>
<evidence type="ECO:0000256" key="2">
    <source>
        <dbReference type="ARBA" id="ARBA00011073"/>
    </source>
</evidence>
<evidence type="ECO:0000256" key="6">
    <source>
        <dbReference type="ARBA" id="ARBA00022801"/>
    </source>
</evidence>
<feature type="signal peptide" evidence="13">
    <location>
        <begin position="1"/>
        <end position="32"/>
    </location>
</feature>